<evidence type="ECO:0000256" key="3">
    <source>
        <dbReference type="PROSITE-ProRule" id="PRU00221"/>
    </source>
</evidence>
<dbReference type="SMART" id="SM00320">
    <property type="entry name" value="WD40"/>
    <property type="match status" value="2"/>
</dbReference>
<dbReference type="Pfam" id="PF00400">
    <property type="entry name" value="WD40"/>
    <property type="match status" value="2"/>
</dbReference>
<dbReference type="PROSITE" id="PS50294">
    <property type="entry name" value="WD_REPEATS_REGION"/>
    <property type="match status" value="1"/>
</dbReference>
<evidence type="ECO:0000256" key="2">
    <source>
        <dbReference type="ARBA" id="ARBA00022737"/>
    </source>
</evidence>
<evidence type="ECO:0000256" key="1">
    <source>
        <dbReference type="ARBA" id="ARBA00022574"/>
    </source>
</evidence>
<feature type="repeat" description="WD" evidence="3">
    <location>
        <begin position="20"/>
        <end position="61"/>
    </location>
</feature>
<feature type="repeat" description="WD" evidence="3">
    <location>
        <begin position="62"/>
        <end position="96"/>
    </location>
</feature>
<dbReference type="AlphaFoldDB" id="A0A0D9X0J6"/>
<dbReference type="eggNOG" id="KOG0266">
    <property type="taxonomic scope" value="Eukaryota"/>
</dbReference>
<dbReference type="SUPFAM" id="SSF50978">
    <property type="entry name" value="WD40 repeat-like"/>
    <property type="match status" value="1"/>
</dbReference>
<sequence length="129" mass="13928">MSAQQQQAPPYRPYRQVRAETPHSRAVSCVRFSPCGRLLATASLDGTVALLSPSSLAAVATLRGHSDGVSDVSWSTDSFYLCSASDDRTLRIWDVRPFLAAAASASASADLNSDRCIRVLKGHANFEER</sequence>
<dbReference type="Gramene" id="LPERR07G16650.1">
    <property type="protein sequence ID" value="LPERR07G16650.1"/>
    <property type="gene ID" value="LPERR07G16650"/>
</dbReference>
<reference evidence="5" key="2">
    <citation type="submission" date="2013-12" db="EMBL/GenBank/DDBJ databases">
        <authorList>
            <person name="Yu Y."/>
            <person name="Lee S."/>
            <person name="de Baynast K."/>
            <person name="Wissotski M."/>
            <person name="Liu L."/>
            <person name="Talag J."/>
            <person name="Goicoechea J."/>
            <person name="Angelova A."/>
            <person name="Jetty R."/>
            <person name="Kudrna D."/>
            <person name="Golser W."/>
            <person name="Rivera L."/>
            <person name="Zhang J."/>
            <person name="Wing R."/>
        </authorList>
    </citation>
    <scope>NUCLEOTIDE SEQUENCE</scope>
</reference>
<organism evidence="4 5">
    <name type="scientific">Leersia perrieri</name>
    <dbReference type="NCBI Taxonomy" id="77586"/>
    <lineage>
        <taxon>Eukaryota</taxon>
        <taxon>Viridiplantae</taxon>
        <taxon>Streptophyta</taxon>
        <taxon>Embryophyta</taxon>
        <taxon>Tracheophyta</taxon>
        <taxon>Spermatophyta</taxon>
        <taxon>Magnoliopsida</taxon>
        <taxon>Liliopsida</taxon>
        <taxon>Poales</taxon>
        <taxon>Poaceae</taxon>
        <taxon>BOP clade</taxon>
        <taxon>Oryzoideae</taxon>
        <taxon>Oryzeae</taxon>
        <taxon>Oryzinae</taxon>
        <taxon>Leersia</taxon>
    </lineage>
</organism>
<keyword evidence="1 3" id="KW-0853">WD repeat</keyword>
<dbReference type="InterPro" id="IPR036322">
    <property type="entry name" value="WD40_repeat_dom_sf"/>
</dbReference>
<dbReference type="InterPro" id="IPR015943">
    <property type="entry name" value="WD40/YVTN_repeat-like_dom_sf"/>
</dbReference>
<dbReference type="STRING" id="77586.A0A0D9X0J6"/>
<keyword evidence="2" id="KW-0677">Repeat</keyword>
<name>A0A0D9X0J6_9ORYZ</name>
<dbReference type="InterPro" id="IPR001680">
    <property type="entry name" value="WD40_rpt"/>
</dbReference>
<evidence type="ECO:0000313" key="5">
    <source>
        <dbReference type="Proteomes" id="UP000032180"/>
    </source>
</evidence>
<accession>A0A0D9X0J6</accession>
<dbReference type="PANTHER" id="PTHR19848">
    <property type="entry name" value="WD40 REPEAT PROTEIN"/>
    <property type="match status" value="1"/>
</dbReference>
<keyword evidence="5" id="KW-1185">Reference proteome</keyword>
<reference evidence="4" key="3">
    <citation type="submission" date="2015-04" db="UniProtKB">
        <authorList>
            <consortium name="EnsemblPlants"/>
        </authorList>
    </citation>
    <scope>IDENTIFICATION</scope>
</reference>
<dbReference type="PANTHER" id="PTHR19848:SF8">
    <property type="entry name" value="F-BOX AND WD REPEAT DOMAIN CONTAINING 7"/>
    <property type="match status" value="1"/>
</dbReference>
<dbReference type="HOGENOM" id="CLU_1951906_0_0_1"/>
<dbReference type="Gene3D" id="2.130.10.10">
    <property type="entry name" value="YVTN repeat-like/Quinoprotein amine dehydrogenase"/>
    <property type="match status" value="1"/>
</dbReference>
<dbReference type="Proteomes" id="UP000032180">
    <property type="component" value="Chromosome 7"/>
</dbReference>
<dbReference type="PROSITE" id="PS50082">
    <property type="entry name" value="WD_REPEATS_2"/>
    <property type="match status" value="2"/>
</dbReference>
<dbReference type="EnsemblPlants" id="LPERR07G16650.1">
    <property type="protein sequence ID" value="LPERR07G16650.1"/>
    <property type="gene ID" value="LPERR07G16650"/>
</dbReference>
<reference evidence="4 5" key="1">
    <citation type="submission" date="2012-08" db="EMBL/GenBank/DDBJ databases">
        <title>Oryza genome evolution.</title>
        <authorList>
            <person name="Wing R.A."/>
        </authorList>
    </citation>
    <scope>NUCLEOTIDE SEQUENCE</scope>
</reference>
<dbReference type="PROSITE" id="PS00678">
    <property type="entry name" value="WD_REPEATS_1"/>
    <property type="match status" value="1"/>
</dbReference>
<protein>
    <submittedName>
        <fullName evidence="4">Uncharacterized protein</fullName>
    </submittedName>
</protein>
<proteinExistence type="predicted"/>
<dbReference type="InterPro" id="IPR019775">
    <property type="entry name" value="WD40_repeat_CS"/>
</dbReference>
<evidence type="ECO:0000313" key="4">
    <source>
        <dbReference type="EnsemblPlants" id="LPERR07G16650.1"/>
    </source>
</evidence>